<evidence type="ECO:0000313" key="1">
    <source>
        <dbReference type="EMBL" id="MCD2196869.1"/>
    </source>
</evidence>
<keyword evidence="2" id="KW-1185">Reference proteome</keyword>
<protein>
    <submittedName>
        <fullName evidence="1">Uncharacterized protein</fullName>
    </submittedName>
</protein>
<reference evidence="1 2" key="1">
    <citation type="submission" date="2021-11" db="EMBL/GenBank/DDBJ databases">
        <title>Draft genome sequence of Actinomycetospora sp. SF1 isolated from the rhizosphere soil.</title>
        <authorList>
            <person name="Duangmal K."/>
            <person name="Chantavorakit T."/>
        </authorList>
    </citation>
    <scope>NUCLEOTIDE SEQUENCE [LARGE SCALE GENOMIC DNA]</scope>
    <source>
        <strain evidence="1 2">TBRC 5722</strain>
    </source>
</reference>
<comment type="caution">
    <text evidence="1">The sequence shown here is derived from an EMBL/GenBank/DDBJ whole genome shotgun (WGS) entry which is preliminary data.</text>
</comment>
<dbReference type="EMBL" id="JAJNDB010000006">
    <property type="protein sequence ID" value="MCD2196869.1"/>
    <property type="molecule type" value="Genomic_DNA"/>
</dbReference>
<proteinExistence type="predicted"/>
<gene>
    <name evidence="1" type="ORF">LQ327_26210</name>
</gene>
<dbReference type="RefSeq" id="WP_230738737.1">
    <property type="nucleotide sequence ID" value="NZ_JAJNDB010000006.1"/>
</dbReference>
<sequence>MPGPPGVLAPTTGPGPRTVAGMTATVAAENAVVGRPARIRMTLAAGGRPVTDLQAWLGMAGHLFVLGPGRAGAPDPTDVATSFAHVHDMTPALPGRASGPEVSFDYVFPQSGAYRLWLQVLRAGEVVTVPVDLAVGSAATGM</sequence>
<organism evidence="1 2">
    <name type="scientific">Actinomycetospora endophytica</name>
    <dbReference type="NCBI Taxonomy" id="2291215"/>
    <lineage>
        <taxon>Bacteria</taxon>
        <taxon>Bacillati</taxon>
        <taxon>Actinomycetota</taxon>
        <taxon>Actinomycetes</taxon>
        <taxon>Pseudonocardiales</taxon>
        <taxon>Pseudonocardiaceae</taxon>
        <taxon>Actinomycetospora</taxon>
    </lineage>
</organism>
<evidence type="ECO:0000313" key="2">
    <source>
        <dbReference type="Proteomes" id="UP001199469"/>
    </source>
</evidence>
<accession>A0ABS8PIT0</accession>
<dbReference type="Proteomes" id="UP001199469">
    <property type="component" value="Unassembled WGS sequence"/>
</dbReference>
<name>A0ABS8PIT0_9PSEU</name>